<dbReference type="Proteomes" id="UP000828390">
    <property type="component" value="Unassembled WGS sequence"/>
</dbReference>
<keyword evidence="3 8" id="KW-0328">Glycosyltransferase</keyword>
<proteinExistence type="inferred from homology"/>
<comment type="subcellular location">
    <subcellularLocation>
        <location evidence="1">Membrane</location>
        <topology evidence="1">Single-pass membrane protein</topology>
    </subcellularLocation>
</comment>
<dbReference type="GO" id="GO:0005737">
    <property type="term" value="C:cytoplasm"/>
    <property type="evidence" value="ECO:0007669"/>
    <property type="project" value="TreeGrafter"/>
</dbReference>
<sequence length="382" mass="43893">MITETTWIPVDTSNSTFVFSAFYEHAAKHVILVGLKSRDVQGTCQMWFEAGNGMQARMEESVLEMHKYLAENHGHRYAASIFRCSSPHGKPTYVSVVETSCQQASNLIVVKGSETRKAYKRKFTVCLMPLFGNFSDVHSLVEWVELNILLGAEKFLVYHYSSAENIRCALQMYVKRNIVEIVQWPLPVSNVYYIGQVAELQDCLYRNKAESEFVVNLDLDEFIIPRKESSRTWADIVANSKSGSFIFCNTFFLKETLDMNSSSNVLAKQFKLYSLLLSKHEPKVWKHKARSKYIARTAMATSLMIHEVPISNSQIELVSEDQAMLFHYRNWENKNVSTDNFVTDETIARKYGDALVANVKRTWNEIEQHSSKYCKHPTNKTL</sequence>
<dbReference type="EMBL" id="JAIWYP010000003">
    <property type="protein sequence ID" value="KAH3858929.1"/>
    <property type="molecule type" value="Genomic_DNA"/>
</dbReference>
<evidence type="ECO:0000256" key="7">
    <source>
        <dbReference type="ARBA" id="ARBA00023136"/>
    </source>
</evidence>
<keyword evidence="7" id="KW-0472">Membrane</keyword>
<comment type="caution">
    <text evidence="9">The sequence shown here is derived from an EMBL/GenBank/DDBJ whole genome shotgun (WGS) entry which is preliminary data.</text>
</comment>
<evidence type="ECO:0000256" key="6">
    <source>
        <dbReference type="ARBA" id="ARBA00022989"/>
    </source>
</evidence>
<dbReference type="InterPro" id="IPR008166">
    <property type="entry name" value="Glyco_transf_92"/>
</dbReference>
<keyword evidence="5" id="KW-0812">Transmembrane</keyword>
<keyword evidence="4 8" id="KW-0808">Transferase</keyword>
<dbReference type="GO" id="GO:0016020">
    <property type="term" value="C:membrane"/>
    <property type="evidence" value="ECO:0007669"/>
    <property type="project" value="UniProtKB-SubCell"/>
</dbReference>
<comment type="similarity">
    <text evidence="2 8">Belongs to the glycosyltransferase 92 family.</text>
</comment>
<keyword evidence="10" id="KW-1185">Reference proteome</keyword>
<keyword evidence="6" id="KW-1133">Transmembrane helix</keyword>
<evidence type="ECO:0000256" key="5">
    <source>
        <dbReference type="ARBA" id="ARBA00022692"/>
    </source>
</evidence>
<dbReference type="PANTHER" id="PTHR21461:SF69">
    <property type="entry name" value="GLYCOSYLTRANSFERASE FAMILY 92 PROTEIN"/>
    <property type="match status" value="1"/>
</dbReference>
<organism evidence="9 10">
    <name type="scientific">Dreissena polymorpha</name>
    <name type="common">Zebra mussel</name>
    <name type="synonym">Mytilus polymorpha</name>
    <dbReference type="NCBI Taxonomy" id="45954"/>
    <lineage>
        <taxon>Eukaryota</taxon>
        <taxon>Metazoa</taxon>
        <taxon>Spiralia</taxon>
        <taxon>Lophotrochozoa</taxon>
        <taxon>Mollusca</taxon>
        <taxon>Bivalvia</taxon>
        <taxon>Autobranchia</taxon>
        <taxon>Heteroconchia</taxon>
        <taxon>Euheterodonta</taxon>
        <taxon>Imparidentia</taxon>
        <taxon>Neoheterodontei</taxon>
        <taxon>Myida</taxon>
        <taxon>Dreissenoidea</taxon>
        <taxon>Dreissenidae</taxon>
        <taxon>Dreissena</taxon>
    </lineage>
</organism>
<accession>A0A9D4R8F5</accession>
<gene>
    <name evidence="9" type="ORF">DPMN_101574</name>
</gene>
<reference evidence="9" key="1">
    <citation type="journal article" date="2019" name="bioRxiv">
        <title>The Genome of the Zebra Mussel, Dreissena polymorpha: A Resource for Invasive Species Research.</title>
        <authorList>
            <person name="McCartney M.A."/>
            <person name="Auch B."/>
            <person name="Kono T."/>
            <person name="Mallez S."/>
            <person name="Zhang Y."/>
            <person name="Obille A."/>
            <person name="Becker A."/>
            <person name="Abrahante J.E."/>
            <person name="Garbe J."/>
            <person name="Badalamenti J.P."/>
            <person name="Herman A."/>
            <person name="Mangelson H."/>
            <person name="Liachko I."/>
            <person name="Sullivan S."/>
            <person name="Sone E.D."/>
            <person name="Koren S."/>
            <person name="Silverstein K.A.T."/>
            <person name="Beckman K.B."/>
            <person name="Gohl D.M."/>
        </authorList>
    </citation>
    <scope>NUCLEOTIDE SEQUENCE</scope>
    <source>
        <strain evidence="9">Duluth1</strain>
        <tissue evidence="9">Whole animal</tissue>
    </source>
</reference>
<name>A0A9D4R8F5_DREPO</name>
<protein>
    <recommendedName>
        <fullName evidence="8">Glycosyltransferase family 92 protein</fullName>
        <ecNumber evidence="8">2.4.1.-</ecNumber>
    </recommendedName>
</protein>
<dbReference type="AlphaFoldDB" id="A0A9D4R8F5"/>
<evidence type="ECO:0000313" key="10">
    <source>
        <dbReference type="Proteomes" id="UP000828390"/>
    </source>
</evidence>
<evidence type="ECO:0000256" key="3">
    <source>
        <dbReference type="ARBA" id="ARBA00022676"/>
    </source>
</evidence>
<evidence type="ECO:0000256" key="2">
    <source>
        <dbReference type="ARBA" id="ARBA00007647"/>
    </source>
</evidence>
<dbReference type="PANTHER" id="PTHR21461">
    <property type="entry name" value="GLYCOSYLTRANSFERASE FAMILY 92 PROTEIN"/>
    <property type="match status" value="1"/>
</dbReference>
<dbReference type="GO" id="GO:0016757">
    <property type="term" value="F:glycosyltransferase activity"/>
    <property type="evidence" value="ECO:0007669"/>
    <property type="project" value="UniProtKB-UniRule"/>
</dbReference>
<evidence type="ECO:0000256" key="8">
    <source>
        <dbReference type="RuleBase" id="RU366017"/>
    </source>
</evidence>
<dbReference type="Pfam" id="PF01697">
    <property type="entry name" value="Glyco_transf_92"/>
    <property type="match status" value="1"/>
</dbReference>
<dbReference type="EC" id="2.4.1.-" evidence="8"/>
<reference evidence="9" key="2">
    <citation type="submission" date="2020-11" db="EMBL/GenBank/DDBJ databases">
        <authorList>
            <person name="McCartney M.A."/>
            <person name="Auch B."/>
            <person name="Kono T."/>
            <person name="Mallez S."/>
            <person name="Becker A."/>
            <person name="Gohl D.M."/>
            <person name="Silverstein K.A.T."/>
            <person name="Koren S."/>
            <person name="Bechman K.B."/>
            <person name="Herman A."/>
            <person name="Abrahante J.E."/>
            <person name="Garbe J."/>
        </authorList>
    </citation>
    <scope>NUCLEOTIDE SEQUENCE</scope>
    <source>
        <strain evidence="9">Duluth1</strain>
        <tissue evidence="9">Whole animal</tissue>
    </source>
</reference>
<evidence type="ECO:0000256" key="1">
    <source>
        <dbReference type="ARBA" id="ARBA00004167"/>
    </source>
</evidence>
<evidence type="ECO:0000256" key="4">
    <source>
        <dbReference type="ARBA" id="ARBA00022679"/>
    </source>
</evidence>
<evidence type="ECO:0000313" key="9">
    <source>
        <dbReference type="EMBL" id="KAH3858929.1"/>
    </source>
</evidence>